<sequence length="276" mass="31649">MGITQRWTNSNRDSTINESNYRLLLLCLGLLNGALLIVAVAIGIKCATVKQGSDQVSHTAASELISKLKYLRSSHSDMIEAEEEAKKQLEKVLSDHANLKMQLEHQKEINDGCQKGIEDLHTEQALLQSNLSALDTCGKCLPGWMIFNSSCYLFNNNLGQGLTWKESRDDCIQRGGDLVVIDYPEEEIFLRNTINWFEMYNRNRFWIGISFVERAKTFVWLNNVTQAIRPVDRSIMFTYSHTCGYIWNSLSTRDCYERSNWICEMQTNQSVDVLLK</sequence>
<dbReference type="InterPro" id="IPR016187">
    <property type="entry name" value="CTDL_fold"/>
</dbReference>
<evidence type="ECO:0000256" key="4">
    <source>
        <dbReference type="SAM" id="Phobius"/>
    </source>
</evidence>
<dbReference type="PANTHER" id="PTHR46746:SF9">
    <property type="entry name" value="CD209 ANTIGEN-LIKE PROTEIN C-LIKE"/>
    <property type="match status" value="1"/>
</dbReference>
<keyword evidence="4" id="KW-1133">Transmembrane helix</keyword>
<keyword evidence="4" id="KW-0472">Membrane</keyword>
<dbReference type="InterPro" id="IPR001304">
    <property type="entry name" value="C-type_lectin-like"/>
</dbReference>
<keyword evidence="2" id="KW-1015">Disulfide bond</keyword>
<reference evidence="6" key="2">
    <citation type="submission" date="2025-08" db="UniProtKB">
        <authorList>
            <consortium name="Ensembl"/>
        </authorList>
    </citation>
    <scope>IDENTIFICATION</scope>
</reference>
<evidence type="ECO:0000256" key="2">
    <source>
        <dbReference type="ARBA" id="ARBA00023157"/>
    </source>
</evidence>
<keyword evidence="4" id="KW-0812">Transmembrane</keyword>
<protein>
    <submittedName>
        <fullName evidence="6">C-type lectin domain family 12 member B-like</fullName>
    </submittedName>
</protein>
<evidence type="ECO:0000256" key="1">
    <source>
        <dbReference type="ARBA" id="ARBA00022734"/>
    </source>
</evidence>
<evidence type="ECO:0000259" key="5">
    <source>
        <dbReference type="PROSITE" id="PS50041"/>
    </source>
</evidence>
<dbReference type="Pfam" id="PF00059">
    <property type="entry name" value="Lectin_C"/>
    <property type="match status" value="1"/>
</dbReference>
<dbReference type="SMART" id="SM00034">
    <property type="entry name" value="CLECT"/>
    <property type="match status" value="1"/>
</dbReference>
<keyword evidence="7" id="KW-1185">Reference proteome</keyword>
<accession>A0A673BIK3</accession>
<dbReference type="Proteomes" id="UP000472271">
    <property type="component" value="Chromosome 22"/>
</dbReference>
<feature type="coiled-coil region" evidence="3">
    <location>
        <begin position="79"/>
        <end position="106"/>
    </location>
</feature>
<name>A0A673BIK3_9TELE</name>
<evidence type="ECO:0000256" key="3">
    <source>
        <dbReference type="SAM" id="Coils"/>
    </source>
</evidence>
<reference evidence="6" key="1">
    <citation type="submission" date="2019-06" db="EMBL/GenBank/DDBJ databases">
        <authorList>
            <consortium name="Wellcome Sanger Institute Data Sharing"/>
        </authorList>
    </citation>
    <scope>NUCLEOTIDE SEQUENCE [LARGE SCALE GENOMIC DNA]</scope>
</reference>
<dbReference type="GeneID" id="115413285"/>
<feature type="transmembrane region" description="Helical" evidence="4">
    <location>
        <begin position="21"/>
        <end position="44"/>
    </location>
</feature>
<dbReference type="InterPro" id="IPR016186">
    <property type="entry name" value="C-type_lectin-like/link_sf"/>
</dbReference>
<keyword evidence="3" id="KW-0175">Coiled coil</keyword>
<dbReference type="AlphaFoldDB" id="A0A673BIK3"/>
<dbReference type="InParanoid" id="A0A673BIK3"/>
<proteinExistence type="predicted"/>
<dbReference type="RefSeq" id="XP_029981888.1">
    <property type="nucleotide sequence ID" value="XM_030126028.1"/>
</dbReference>
<keyword evidence="1" id="KW-0430">Lectin</keyword>
<dbReference type="Gene3D" id="3.10.100.10">
    <property type="entry name" value="Mannose-Binding Protein A, subunit A"/>
    <property type="match status" value="1"/>
</dbReference>
<gene>
    <name evidence="6" type="primary">LOC115413285</name>
</gene>
<evidence type="ECO:0000313" key="6">
    <source>
        <dbReference type="Ensembl" id="ENSSORP00005040482.1"/>
    </source>
</evidence>
<dbReference type="Ensembl" id="ENSSORT00005041524.1">
    <property type="protein sequence ID" value="ENSSORP00005040482.1"/>
    <property type="gene ID" value="ENSSORG00005018890.1"/>
</dbReference>
<dbReference type="InterPro" id="IPR051379">
    <property type="entry name" value="C-type_Lectin_Receptor_IMM"/>
</dbReference>
<feature type="domain" description="C-type lectin" evidence="5">
    <location>
        <begin position="147"/>
        <end position="264"/>
    </location>
</feature>
<reference evidence="6" key="3">
    <citation type="submission" date="2025-09" db="UniProtKB">
        <authorList>
            <consortium name="Ensembl"/>
        </authorList>
    </citation>
    <scope>IDENTIFICATION</scope>
</reference>
<evidence type="ECO:0000313" key="7">
    <source>
        <dbReference type="Proteomes" id="UP000472271"/>
    </source>
</evidence>
<dbReference type="PANTHER" id="PTHR46746">
    <property type="entry name" value="KILLER CELL LECTIN-LIKE RECEPTOR SUBFAMILY F MEMBER 2"/>
    <property type="match status" value="1"/>
</dbReference>
<dbReference type="SUPFAM" id="SSF56436">
    <property type="entry name" value="C-type lectin-like"/>
    <property type="match status" value="1"/>
</dbReference>
<dbReference type="PROSITE" id="PS50041">
    <property type="entry name" value="C_TYPE_LECTIN_2"/>
    <property type="match status" value="1"/>
</dbReference>
<dbReference type="GO" id="GO:0030246">
    <property type="term" value="F:carbohydrate binding"/>
    <property type="evidence" value="ECO:0007669"/>
    <property type="project" value="UniProtKB-KW"/>
</dbReference>
<organism evidence="6 7">
    <name type="scientific">Sphaeramia orbicularis</name>
    <name type="common">orbiculate cardinalfish</name>
    <dbReference type="NCBI Taxonomy" id="375764"/>
    <lineage>
        <taxon>Eukaryota</taxon>
        <taxon>Metazoa</taxon>
        <taxon>Chordata</taxon>
        <taxon>Craniata</taxon>
        <taxon>Vertebrata</taxon>
        <taxon>Euteleostomi</taxon>
        <taxon>Actinopterygii</taxon>
        <taxon>Neopterygii</taxon>
        <taxon>Teleostei</taxon>
        <taxon>Neoteleostei</taxon>
        <taxon>Acanthomorphata</taxon>
        <taxon>Gobiaria</taxon>
        <taxon>Kurtiformes</taxon>
        <taxon>Apogonoidei</taxon>
        <taxon>Apogonidae</taxon>
        <taxon>Apogoninae</taxon>
        <taxon>Sphaeramia</taxon>
    </lineage>
</organism>